<gene>
    <name evidence="2" type="ORF">CDL12_27517</name>
</gene>
<accession>A0A2G9G3U2</accession>
<evidence type="ECO:0000313" key="2">
    <source>
        <dbReference type="EMBL" id="PIM99985.1"/>
    </source>
</evidence>
<keyword evidence="3" id="KW-1185">Reference proteome</keyword>
<sequence>MPHKDIDKNKSLCEKSMEVMVNIIKLSSFSLATLNLCDSNRPTTRTPNKPFTSLSNSEFSKSKRSQSQVNKSEMLTYLKEQDAGHPIHSSSTIVYGGDIDDQTAAFIERFHTQKQREMNTEVADGKASGSFPLAVPPPPSRLKK</sequence>
<evidence type="ECO:0000256" key="1">
    <source>
        <dbReference type="SAM" id="MobiDB-lite"/>
    </source>
</evidence>
<dbReference type="EMBL" id="NKXS01007239">
    <property type="protein sequence ID" value="PIM99985.1"/>
    <property type="molecule type" value="Genomic_DNA"/>
</dbReference>
<name>A0A2G9G3U2_9LAMI</name>
<dbReference type="Proteomes" id="UP000231279">
    <property type="component" value="Unassembled WGS sequence"/>
</dbReference>
<dbReference type="AlphaFoldDB" id="A0A2G9G3U2"/>
<reference evidence="3" key="1">
    <citation type="journal article" date="2018" name="Gigascience">
        <title>Genome assembly of the Pink Ipe (Handroanthus impetiginosus, Bignoniaceae), a highly valued, ecologically keystone Neotropical timber forest tree.</title>
        <authorList>
            <person name="Silva-Junior O.B."/>
            <person name="Grattapaglia D."/>
            <person name="Novaes E."/>
            <person name="Collevatti R.G."/>
        </authorList>
    </citation>
    <scope>NUCLEOTIDE SEQUENCE [LARGE SCALE GENOMIC DNA]</scope>
    <source>
        <strain evidence="3">cv. UFG-1</strain>
    </source>
</reference>
<comment type="caution">
    <text evidence="2">The sequence shown here is derived from an EMBL/GenBank/DDBJ whole genome shotgun (WGS) entry which is preliminary data.</text>
</comment>
<protein>
    <submittedName>
        <fullName evidence="2">Uncharacterized protein</fullName>
    </submittedName>
</protein>
<feature type="region of interest" description="Disordered" evidence="1">
    <location>
        <begin position="38"/>
        <end position="70"/>
    </location>
</feature>
<feature type="compositionally biased region" description="Pro residues" evidence="1">
    <location>
        <begin position="134"/>
        <end position="144"/>
    </location>
</feature>
<feature type="region of interest" description="Disordered" evidence="1">
    <location>
        <begin position="115"/>
        <end position="144"/>
    </location>
</feature>
<dbReference type="OrthoDB" id="913206at2759"/>
<organism evidence="2 3">
    <name type="scientific">Handroanthus impetiginosus</name>
    <dbReference type="NCBI Taxonomy" id="429701"/>
    <lineage>
        <taxon>Eukaryota</taxon>
        <taxon>Viridiplantae</taxon>
        <taxon>Streptophyta</taxon>
        <taxon>Embryophyta</taxon>
        <taxon>Tracheophyta</taxon>
        <taxon>Spermatophyta</taxon>
        <taxon>Magnoliopsida</taxon>
        <taxon>eudicotyledons</taxon>
        <taxon>Gunneridae</taxon>
        <taxon>Pentapetalae</taxon>
        <taxon>asterids</taxon>
        <taxon>lamiids</taxon>
        <taxon>Lamiales</taxon>
        <taxon>Bignoniaceae</taxon>
        <taxon>Crescentiina</taxon>
        <taxon>Tabebuia alliance</taxon>
        <taxon>Handroanthus</taxon>
    </lineage>
</organism>
<proteinExistence type="predicted"/>
<evidence type="ECO:0000313" key="3">
    <source>
        <dbReference type="Proteomes" id="UP000231279"/>
    </source>
</evidence>